<reference evidence="4 5" key="1">
    <citation type="submission" date="2022-06" db="EMBL/GenBank/DDBJ databases">
        <title>Endosaccharibacter gen. nov., sp. nov., endophytic bacteria isolated from sugarcane.</title>
        <authorList>
            <person name="Pitiwittayakul N."/>
            <person name="Yukphan P."/>
            <person name="Charoenyingcharoen P."/>
            <person name="Tanasupawat S."/>
        </authorList>
    </citation>
    <scope>NUCLEOTIDE SEQUENCE [LARGE SCALE GENOMIC DNA]</scope>
    <source>
        <strain evidence="4 5">KSS8</strain>
    </source>
</reference>
<dbReference type="InterPro" id="IPR052932">
    <property type="entry name" value="OprB_Porin"/>
</dbReference>
<evidence type="ECO:0000256" key="2">
    <source>
        <dbReference type="RuleBase" id="RU363072"/>
    </source>
</evidence>
<organism evidence="4 5">
    <name type="scientific">Endosaccharibacter trunci</name>
    <dbReference type="NCBI Taxonomy" id="2812733"/>
    <lineage>
        <taxon>Bacteria</taxon>
        <taxon>Pseudomonadati</taxon>
        <taxon>Pseudomonadota</taxon>
        <taxon>Alphaproteobacteria</taxon>
        <taxon>Acetobacterales</taxon>
        <taxon>Acetobacteraceae</taxon>
        <taxon>Endosaccharibacter</taxon>
    </lineage>
</organism>
<feature type="signal peptide" evidence="2">
    <location>
        <begin position="1"/>
        <end position="33"/>
    </location>
</feature>
<evidence type="ECO:0000313" key="4">
    <source>
        <dbReference type="EMBL" id="MCQ8277103.1"/>
    </source>
</evidence>
<accession>A0ABT1W2X9</accession>
<feature type="region of interest" description="Disordered" evidence="3">
    <location>
        <begin position="273"/>
        <end position="294"/>
    </location>
</feature>
<dbReference type="RefSeq" id="WP_422862546.1">
    <property type="nucleotide sequence ID" value="NZ_JAMSKV010000001.1"/>
</dbReference>
<evidence type="ECO:0000256" key="3">
    <source>
        <dbReference type="SAM" id="MobiDB-lite"/>
    </source>
</evidence>
<protein>
    <submittedName>
        <fullName evidence="4">Carbohydrate porin</fullName>
    </submittedName>
</protein>
<keyword evidence="2" id="KW-0732">Signal</keyword>
<feature type="chain" id="PRO_5045013695" evidence="2">
    <location>
        <begin position="34"/>
        <end position="474"/>
    </location>
</feature>
<evidence type="ECO:0000256" key="1">
    <source>
        <dbReference type="ARBA" id="ARBA00008769"/>
    </source>
</evidence>
<comment type="caution">
    <text evidence="4">The sequence shown here is derived from an EMBL/GenBank/DDBJ whole genome shotgun (WGS) entry which is preliminary data.</text>
</comment>
<dbReference type="Proteomes" id="UP001524587">
    <property type="component" value="Unassembled WGS sequence"/>
</dbReference>
<dbReference type="Pfam" id="PF04966">
    <property type="entry name" value="OprB"/>
    <property type="match status" value="1"/>
</dbReference>
<sequence length="474" mass="49253">MTKTIATSRRPMARAVAMLSALATIGAQQTAFAAGDPPAATDLWQSPTLFGDMGGLRPVLAGRGVSLGVNETDEVLGNPSGGLRRAAAFDGFTQLGLGVDTSAFGWPGGVFNVSALQIHGRDLGSEDLDVLELPSSIEAERATRLWELWFQQTIGRADVKLGLQSIDQEFLTSQNASVFMNATMGWPVLPSEDLHAGGPAYPLSSLGIRLRFRPTDTVTVLGGVFDDDPVGGDFANDGQTLGAAQSGTSFDLGGGALFMAELQFGVNFAPKASAAPSQQGSPVPSADVAPTDPGSPGTYKIGGWYDSGAFPDQRLGVGSAQAHRTNLGLYAVADQTVWHRGARTIGVFARLMGAPQQDRNLVVFASQGGVTMKAPFAARPNDTVGLGAGIARLGHQAVLFQRAEAAAGFDVAVRSAEAMLELTYQAQIAPWWVVQPDLQYLVDPAGSAALVGAVAGGRRSGSALVLGLRTSVAF</sequence>
<proteinExistence type="inferred from homology"/>
<keyword evidence="5" id="KW-1185">Reference proteome</keyword>
<evidence type="ECO:0000313" key="5">
    <source>
        <dbReference type="Proteomes" id="UP001524587"/>
    </source>
</evidence>
<gene>
    <name evidence="4" type="ORF">NFI95_01385</name>
</gene>
<comment type="similarity">
    <text evidence="1 2">Belongs to the OprB family.</text>
</comment>
<dbReference type="PANTHER" id="PTHR37944">
    <property type="entry name" value="PORIN B"/>
    <property type="match status" value="1"/>
</dbReference>
<name>A0ABT1W2X9_9PROT</name>
<dbReference type="EMBL" id="JAMSKV010000001">
    <property type="protein sequence ID" value="MCQ8277103.1"/>
    <property type="molecule type" value="Genomic_DNA"/>
</dbReference>
<dbReference type="Gene3D" id="2.40.160.180">
    <property type="entry name" value="Carbohydrate-selective porin OprB"/>
    <property type="match status" value="1"/>
</dbReference>
<dbReference type="PANTHER" id="PTHR37944:SF1">
    <property type="entry name" value="PORIN B"/>
    <property type="match status" value="1"/>
</dbReference>
<dbReference type="InterPro" id="IPR007049">
    <property type="entry name" value="Carb-sel_porin_OprB"/>
</dbReference>
<dbReference type="InterPro" id="IPR038673">
    <property type="entry name" value="OprB_sf"/>
</dbReference>